<name>A0ABT4UJ48_9BACT</name>
<proteinExistence type="predicted"/>
<evidence type="ECO:0000313" key="2">
    <source>
        <dbReference type="EMBL" id="MDA3614783.1"/>
    </source>
</evidence>
<dbReference type="Pfam" id="PF14229">
    <property type="entry name" value="DUF4332"/>
    <property type="match status" value="1"/>
</dbReference>
<dbReference type="RefSeq" id="WP_407031107.1">
    <property type="nucleotide sequence ID" value="NZ_JAQGEF010000007.1"/>
</dbReference>
<reference evidence="2 3" key="1">
    <citation type="submission" date="2022-12" db="EMBL/GenBank/DDBJ databases">
        <title>Chitinophagaceae gen. sp. nov., a new member of the family Chitinophagaceae, isolated from soil in a chemical factory.</title>
        <authorList>
            <person name="Ke Z."/>
        </authorList>
    </citation>
    <scope>NUCLEOTIDE SEQUENCE [LARGE SCALE GENOMIC DNA]</scope>
    <source>
        <strain evidence="2 3">LY-5</strain>
    </source>
</reference>
<protein>
    <submittedName>
        <fullName evidence="2">DUF4332 domain-containing protein</fullName>
    </submittedName>
</protein>
<evidence type="ECO:0000313" key="3">
    <source>
        <dbReference type="Proteomes" id="UP001210231"/>
    </source>
</evidence>
<organism evidence="2 3">
    <name type="scientific">Polluticaenibacter yanchengensis</name>
    <dbReference type="NCBI Taxonomy" id="3014562"/>
    <lineage>
        <taxon>Bacteria</taxon>
        <taxon>Pseudomonadati</taxon>
        <taxon>Bacteroidota</taxon>
        <taxon>Chitinophagia</taxon>
        <taxon>Chitinophagales</taxon>
        <taxon>Chitinophagaceae</taxon>
        <taxon>Polluticaenibacter</taxon>
    </lineage>
</organism>
<dbReference type="Proteomes" id="UP001210231">
    <property type="component" value="Unassembled WGS sequence"/>
</dbReference>
<comment type="caution">
    <text evidence="2">The sequence shown here is derived from an EMBL/GenBank/DDBJ whole genome shotgun (WGS) entry which is preliminary data.</text>
</comment>
<dbReference type="Gene3D" id="1.10.150.20">
    <property type="entry name" value="5' to 3' exonuclease, C-terminal subdomain"/>
    <property type="match status" value="1"/>
</dbReference>
<keyword evidence="3" id="KW-1185">Reference proteome</keyword>
<dbReference type="InterPro" id="IPR025567">
    <property type="entry name" value="DUF4332"/>
</dbReference>
<accession>A0ABT4UJ48</accession>
<sequence length="135" mass="14605">MSYKIIDIEGVGEVYAAKLKTANVNTTEDLLQVAGTKKGRIQLAETTGISEKLILTWTNHADLMRIKGIASQFSELLEAAGVDTVKEFATRVPENLHKKLVEVNEAKGLSGTVPSLNALTDMVAQAKTLPQAVFH</sequence>
<gene>
    <name evidence="2" type="ORF">O3P16_08180</name>
</gene>
<feature type="domain" description="DUF4332" evidence="1">
    <location>
        <begin position="9"/>
        <end position="129"/>
    </location>
</feature>
<evidence type="ECO:0000259" key="1">
    <source>
        <dbReference type="Pfam" id="PF14229"/>
    </source>
</evidence>
<dbReference type="EMBL" id="JAQGEF010000007">
    <property type="protein sequence ID" value="MDA3614783.1"/>
    <property type="molecule type" value="Genomic_DNA"/>
</dbReference>